<dbReference type="InterPro" id="IPR008990">
    <property type="entry name" value="Elect_transpt_acc-like_dom_sf"/>
</dbReference>
<dbReference type="Proteomes" id="UP000789595">
    <property type="component" value="Unassembled WGS sequence"/>
</dbReference>
<name>A0A8J2SJB1_9STRA</name>
<accession>A0A8J2SJB1</accession>
<proteinExistence type="predicted"/>
<reference evidence="3" key="1">
    <citation type="submission" date="2021-11" db="EMBL/GenBank/DDBJ databases">
        <authorList>
            <consortium name="Genoscope - CEA"/>
            <person name="William W."/>
        </authorList>
    </citation>
    <scope>NUCLEOTIDE SEQUENCE</scope>
</reference>
<evidence type="ECO:0000259" key="2">
    <source>
        <dbReference type="Pfam" id="PF02941"/>
    </source>
</evidence>
<organism evidence="3 4">
    <name type="scientific">Pelagomonas calceolata</name>
    <dbReference type="NCBI Taxonomy" id="35677"/>
    <lineage>
        <taxon>Eukaryota</taxon>
        <taxon>Sar</taxon>
        <taxon>Stramenopiles</taxon>
        <taxon>Ochrophyta</taxon>
        <taxon>Pelagophyceae</taxon>
        <taxon>Pelagomonadales</taxon>
        <taxon>Pelagomonadaceae</taxon>
        <taxon>Pelagomonas</taxon>
    </lineage>
</organism>
<feature type="chain" id="PRO_5035271112" description="Ferredoxin thioredoxin reductase alpha chain domain-containing protein" evidence="1">
    <location>
        <begin position="27"/>
        <end position="147"/>
    </location>
</feature>
<dbReference type="Gene3D" id="2.30.30.50">
    <property type="match status" value="1"/>
</dbReference>
<dbReference type="Pfam" id="PF02941">
    <property type="entry name" value="FeThRed_A"/>
    <property type="match status" value="1"/>
</dbReference>
<keyword evidence="4" id="KW-1185">Reference proteome</keyword>
<dbReference type="AlphaFoldDB" id="A0A8J2SJB1"/>
<gene>
    <name evidence="3" type="ORF">PECAL_3P17810</name>
</gene>
<feature type="signal peptide" evidence="1">
    <location>
        <begin position="1"/>
        <end position="26"/>
    </location>
</feature>
<dbReference type="InterPro" id="IPR004207">
    <property type="entry name" value="Fd_thioredoxin_Rdtase_alpha"/>
</dbReference>
<feature type="domain" description="Ferredoxin thioredoxin reductase alpha chain" evidence="2">
    <location>
        <begin position="73"/>
        <end position="142"/>
    </location>
</feature>
<dbReference type="SUPFAM" id="SSF50090">
    <property type="entry name" value="Electron transport accessory proteins"/>
    <property type="match status" value="1"/>
</dbReference>
<protein>
    <recommendedName>
        <fullName evidence="2">Ferredoxin thioredoxin reductase alpha chain domain-containing protein</fullName>
    </recommendedName>
</protein>
<evidence type="ECO:0000256" key="1">
    <source>
        <dbReference type="SAM" id="SignalP"/>
    </source>
</evidence>
<dbReference type="GO" id="GO:0015979">
    <property type="term" value="P:photosynthesis"/>
    <property type="evidence" value="ECO:0007669"/>
    <property type="project" value="InterPro"/>
</dbReference>
<dbReference type="OrthoDB" id="10519817at2759"/>
<keyword evidence="1" id="KW-0732">Signal</keyword>
<comment type="caution">
    <text evidence="3">The sequence shown here is derived from an EMBL/GenBank/DDBJ whole genome shotgun (WGS) entry which is preliminary data.</text>
</comment>
<evidence type="ECO:0000313" key="3">
    <source>
        <dbReference type="EMBL" id="CAH0371826.1"/>
    </source>
</evidence>
<dbReference type="EMBL" id="CAKKNE010000003">
    <property type="protein sequence ID" value="CAH0371826.1"/>
    <property type="molecule type" value="Genomic_DNA"/>
</dbReference>
<sequence length="147" mass="15832">MRSSMSRWRRTLVLAGACAALAPVRAPAQRRRRGVVLLADDAEECDVFDPSPECLTEAEAMSCGAWEECSFNIGDRVRVVSDAVVYHHPKHKAGLAVRGLVGSVSGLASVARDGSGAALSANRPVVVQFEEPRLTAHFEEGELELDM</sequence>
<evidence type="ECO:0000313" key="4">
    <source>
        <dbReference type="Proteomes" id="UP000789595"/>
    </source>
</evidence>